<name>A0A4C1WV89_EUMVA</name>
<dbReference type="Proteomes" id="UP000299102">
    <property type="component" value="Unassembled WGS sequence"/>
</dbReference>
<reference evidence="2 3" key="1">
    <citation type="journal article" date="2019" name="Commun. Biol.">
        <title>The bagworm genome reveals a unique fibroin gene that provides high tensile strength.</title>
        <authorList>
            <person name="Kono N."/>
            <person name="Nakamura H."/>
            <person name="Ohtoshi R."/>
            <person name="Tomita M."/>
            <person name="Numata K."/>
            <person name="Arakawa K."/>
        </authorList>
    </citation>
    <scope>NUCLEOTIDE SEQUENCE [LARGE SCALE GENOMIC DNA]</scope>
</reference>
<organism evidence="2 3">
    <name type="scientific">Eumeta variegata</name>
    <name type="common">Bagworm moth</name>
    <name type="synonym">Eumeta japonica</name>
    <dbReference type="NCBI Taxonomy" id="151549"/>
    <lineage>
        <taxon>Eukaryota</taxon>
        <taxon>Metazoa</taxon>
        <taxon>Ecdysozoa</taxon>
        <taxon>Arthropoda</taxon>
        <taxon>Hexapoda</taxon>
        <taxon>Insecta</taxon>
        <taxon>Pterygota</taxon>
        <taxon>Neoptera</taxon>
        <taxon>Endopterygota</taxon>
        <taxon>Lepidoptera</taxon>
        <taxon>Glossata</taxon>
        <taxon>Ditrysia</taxon>
        <taxon>Tineoidea</taxon>
        <taxon>Psychidae</taxon>
        <taxon>Oiketicinae</taxon>
        <taxon>Eumeta</taxon>
    </lineage>
</organism>
<dbReference type="AlphaFoldDB" id="A0A4C1WV89"/>
<evidence type="ECO:0000313" key="3">
    <source>
        <dbReference type="Proteomes" id="UP000299102"/>
    </source>
</evidence>
<gene>
    <name evidence="2" type="ORF">EVAR_24437_1</name>
</gene>
<keyword evidence="3" id="KW-1185">Reference proteome</keyword>
<sequence>MGQTGSAIPAILLNINNSNFGLVAILNKQEPSSLCEPCPFSDRKPRTSCPLCCLDATSAKSDTVRGHDLMCWNQVTKDATEVTKNISNVYGPNGVGKSSTKLLQALLVRCVRNVIDTHHPRGVTSALQAFWTDMRHPTEGETGPLEPSLTGGKPTAEAVTSRLYSESVVSHLSNPPVFKPS</sequence>
<accession>A0A4C1WV89</accession>
<comment type="caution">
    <text evidence="2">The sequence shown here is derived from an EMBL/GenBank/DDBJ whole genome shotgun (WGS) entry which is preliminary data.</text>
</comment>
<feature type="region of interest" description="Disordered" evidence="1">
    <location>
        <begin position="137"/>
        <end position="157"/>
    </location>
</feature>
<evidence type="ECO:0000313" key="2">
    <source>
        <dbReference type="EMBL" id="GBP55241.1"/>
    </source>
</evidence>
<proteinExistence type="predicted"/>
<evidence type="ECO:0000256" key="1">
    <source>
        <dbReference type="SAM" id="MobiDB-lite"/>
    </source>
</evidence>
<protein>
    <submittedName>
        <fullName evidence="2">Uncharacterized protein</fullName>
    </submittedName>
</protein>
<dbReference type="EMBL" id="BGZK01000664">
    <property type="protein sequence ID" value="GBP55241.1"/>
    <property type="molecule type" value="Genomic_DNA"/>
</dbReference>